<protein>
    <recommendedName>
        <fullName evidence="3">Ubiquitin-like protease family profile domain-containing protein</fullName>
    </recommendedName>
</protein>
<dbReference type="AlphaFoldDB" id="A0A8S9VAB3"/>
<reference evidence="1" key="1">
    <citation type="submission" date="2020-03" db="EMBL/GenBank/DDBJ databases">
        <title>Hybrid Assembly of Korean Phytophthora infestans isolates.</title>
        <authorList>
            <person name="Prokchorchik M."/>
            <person name="Lee Y."/>
            <person name="Seo J."/>
            <person name="Cho J.-H."/>
            <person name="Park Y.-E."/>
            <person name="Jang D.-C."/>
            <person name="Im J.-S."/>
            <person name="Choi J.-G."/>
            <person name="Park H.-J."/>
            <person name="Lee G.-B."/>
            <person name="Lee Y.-G."/>
            <person name="Hong S.-Y."/>
            <person name="Cho K."/>
            <person name="Sohn K.H."/>
        </authorList>
    </citation>
    <scope>NUCLEOTIDE SEQUENCE</scope>
    <source>
        <strain evidence="1">KR_2_A2</strain>
    </source>
</reference>
<evidence type="ECO:0000313" key="2">
    <source>
        <dbReference type="Proteomes" id="UP000704712"/>
    </source>
</evidence>
<feature type="non-terminal residue" evidence="1">
    <location>
        <position position="251"/>
    </location>
</feature>
<name>A0A8S9VAB3_PHYIN</name>
<dbReference type="InterPro" id="IPR038765">
    <property type="entry name" value="Papain-like_cys_pep_sf"/>
</dbReference>
<organism evidence="1 2">
    <name type="scientific">Phytophthora infestans</name>
    <name type="common">Potato late blight agent</name>
    <name type="synonym">Botrytis infestans</name>
    <dbReference type="NCBI Taxonomy" id="4787"/>
    <lineage>
        <taxon>Eukaryota</taxon>
        <taxon>Sar</taxon>
        <taxon>Stramenopiles</taxon>
        <taxon>Oomycota</taxon>
        <taxon>Peronosporomycetes</taxon>
        <taxon>Peronosporales</taxon>
        <taxon>Peronosporaceae</taxon>
        <taxon>Phytophthora</taxon>
    </lineage>
</organism>
<evidence type="ECO:0008006" key="3">
    <source>
        <dbReference type="Google" id="ProtNLM"/>
    </source>
</evidence>
<evidence type="ECO:0000313" key="1">
    <source>
        <dbReference type="EMBL" id="KAF4150336.1"/>
    </source>
</evidence>
<sequence length="251" mass="28579">QLSLAVHSAEQIACSRQEEQAAHLAIHGQQRVTRKTAAKLRINHEDWPGDDRWETRALLLMYPRKSIAVESTDNDRALAEVIAAKEDVLCSRRMGQLLDFRKYLWLHTTSILVFMMVLRDEYPDVGFVSPSFHEFVRPEQCKRVSGGFGAGNPQYQRVIGIFNVAFLVSRHIQAETNKGVCFMFDPLQSQHNYAIVERSVRSAFEGLLHMEDMLTFEKVECCKQKDDSSCGVWCIAILEILPSGASWDDCL</sequence>
<dbReference type="EMBL" id="JAACNO010000087">
    <property type="protein sequence ID" value="KAF4150336.1"/>
    <property type="molecule type" value="Genomic_DNA"/>
</dbReference>
<accession>A0A8S9VAB3</accession>
<proteinExistence type="predicted"/>
<comment type="caution">
    <text evidence="1">The sequence shown here is derived from an EMBL/GenBank/DDBJ whole genome shotgun (WGS) entry which is preliminary data.</text>
</comment>
<gene>
    <name evidence="1" type="ORF">GN958_ATG00544</name>
</gene>
<dbReference type="Proteomes" id="UP000704712">
    <property type="component" value="Unassembled WGS sequence"/>
</dbReference>
<dbReference type="SUPFAM" id="SSF54001">
    <property type="entry name" value="Cysteine proteinases"/>
    <property type="match status" value="1"/>
</dbReference>